<proteinExistence type="predicted"/>
<evidence type="ECO:0000313" key="1">
    <source>
        <dbReference type="EMBL" id="BDX07932.1"/>
    </source>
</evidence>
<reference evidence="1" key="1">
    <citation type="submission" date="2023-01" db="EMBL/GenBank/DDBJ databases">
        <title>Complete genome sequence of Planctobacterium marinum strain Dej080120_11.</title>
        <authorList>
            <person name="Ueki S."/>
            <person name="Maruyama F."/>
        </authorList>
    </citation>
    <scope>NUCLEOTIDE SEQUENCE</scope>
    <source>
        <strain evidence="1">Dej080120_11</strain>
    </source>
</reference>
<organism evidence="1 2">
    <name type="scientific">Planctobacterium marinum</name>
    <dbReference type="NCBI Taxonomy" id="1631968"/>
    <lineage>
        <taxon>Bacteria</taxon>
        <taxon>Pseudomonadati</taxon>
        <taxon>Pseudomonadota</taxon>
        <taxon>Gammaproteobacteria</taxon>
        <taxon>Alteromonadales</taxon>
        <taxon>Alteromonadaceae</taxon>
        <taxon>Planctobacterium</taxon>
    </lineage>
</organism>
<dbReference type="Gene3D" id="3.40.190.10">
    <property type="entry name" value="Periplasmic binding protein-like II"/>
    <property type="match status" value="2"/>
</dbReference>
<dbReference type="Proteomes" id="UP001333710">
    <property type="component" value="Chromosome"/>
</dbReference>
<accession>A0AA48HSJ5</accession>
<keyword evidence="2" id="KW-1185">Reference proteome</keyword>
<dbReference type="RefSeq" id="WP_338294031.1">
    <property type="nucleotide sequence ID" value="NZ_AP027272.1"/>
</dbReference>
<gene>
    <name evidence="1" type="ORF">MACH26_34530</name>
</gene>
<dbReference type="SUPFAM" id="SSF53850">
    <property type="entry name" value="Periplasmic binding protein-like II"/>
    <property type="match status" value="1"/>
</dbReference>
<sequence length="194" mass="22473">MKLVEQGMGIDVFWAISTPERVNDLSQVDFDIFQGLFGYRLLLIKEARVTEFKTTGDIEIKNMLAGLSPDWPDYLILQKHGFNVQGTTSYSSLFKLLELERVDYLPRSMFEVWFEHEHLQTRGISVSPDVAIYYPTKFTFFLAKSNRELADELQKALQAMDGNGRFEQFFNLVWKDVIAKSSLQSKKIIRLSND</sequence>
<dbReference type="AlphaFoldDB" id="A0AA48HSJ5"/>
<name>A0AA48HSJ5_9ALTE</name>
<dbReference type="KEGG" id="pmaw:MACH26_34530"/>
<evidence type="ECO:0000313" key="2">
    <source>
        <dbReference type="Proteomes" id="UP001333710"/>
    </source>
</evidence>
<evidence type="ECO:0008006" key="3">
    <source>
        <dbReference type="Google" id="ProtNLM"/>
    </source>
</evidence>
<dbReference type="EMBL" id="AP027272">
    <property type="protein sequence ID" value="BDX07932.1"/>
    <property type="molecule type" value="Genomic_DNA"/>
</dbReference>
<protein>
    <recommendedName>
        <fullName evidence="3">Solute-binding protein family 3/N-terminal domain-containing protein</fullName>
    </recommendedName>
</protein>